<proteinExistence type="predicted"/>
<protein>
    <submittedName>
        <fullName evidence="1">Uncharacterized protein</fullName>
    </submittedName>
</protein>
<accession>A0A0M6Y5U0</accession>
<evidence type="ECO:0000313" key="2">
    <source>
        <dbReference type="Proteomes" id="UP000048926"/>
    </source>
</evidence>
<evidence type="ECO:0000313" key="1">
    <source>
        <dbReference type="EMBL" id="CTQ45465.1"/>
    </source>
</evidence>
<dbReference type="EMBL" id="CXST01000002">
    <property type="protein sequence ID" value="CTQ45465.1"/>
    <property type="molecule type" value="Genomic_DNA"/>
</dbReference>
<organism evidence="1 2">
    <name type="scientific">Roseibium aggregatum</name>
    <dbReference type="NCBI Taxonomy" id="187304"/>
    <lineage>
        <taxon>Bacteria</taxon>
        <taxon>Pseudomonadati</taxon>
        <taxon>Pseudomonadota</taxon>
        <taxon>Alphaproteobacteria</taxon>
        <taxon>Hyphomicrobiales</taxon>
        <taxon>Stappiaceae</taxon>
        <taxon>Roseibium</taxon>
    </lineage>
</organism>
<dbReference type="AlphaFoldDB" id="A0A0M6Y5U0"/>
<dbReference type="Proteomes" id="UP000048926">
    <property type="component" value="Unassembled WGS sequence"/>
</dbReference>
<keyword evidence="2" id="KW-1185">Reference proteome</keyword>
<dbReference type="RefSeq" id="WP_023000028.1">
    <property type="nucleotide sequence ID" value="NZ_CP045617.1"/>
</dbReference>
<reference evidence="2" key="1">
    <citation type="submission" date="2015-07" db="EMBL/GenBank/DDBJ databases">
        <authorList>
            <person name="Rodrigo-Torres Lidia"/>
            <person name="Arahal R.David."/>
        </authorList>
    </citation>
    <scope>NUCLEOTIDE SEQUENCE [LARGE SCALE GENOMIC DNA]</scope>
    <source>
        <strain evidence="2">CECT 4801</strain>
    </source>
</reference>
<gene>
    <name evidence="1" type="ORF">LAL4801_03917</name>
</gene>
<name>A0A0M6Y5U0_9HYPH</name>
<sequence>MSPSSLMIQLANIVLSVLEFLASPTGGRDIGRDILHQIGLRGGRKKKK</sequence>